<dbReference type="RefSeq" id="XP_029240696.1">
    <property type="nucleotide sequence ID" value="XM_029379365.1"/>
</dbReference>
<evidence type="ECO:0000256" key="2">
    <source>
        <dbReference type="SAM" id="SignalP"/>
    </source>
</evidence>
<dbReference type="GeneID" id="40326293"/>
<dbReference type="InterPro" id="IPR027272">
    <property type="entry name" value="Piezo"/>
</dbReference>
<keyword evidence="2" id="KW-0732">Signal</keyword>
<feature type="domain" description="Piezo THU9 and anchor" evidence="4">
    <location>
        <begin position="5"/>
        <end position="148"/>
    </location>
</feature>
<feature type="signal peptide" evidence="2">
    <location>
        <begin position="1"/>
        <end position="18"/>
    </location>
</feature>
<dbReference type="InterPro" id="IPR056770">
    <property type="entry name" value="Piezo_THU9_anchor"/>
</dbReference>
<dbReference type="VEuPathDB" id="TriTrypDB:TRSC58_06454"/>
<dbReference type="AlphaFoldDB" id="A0A422NU05"/>
<dbReference type="Pfam" id="PF24874">
    <property type="entry name" value="Piezo_THU9_anchor"/>
    <property type="match status" value="1"/>
</dbReference>
<dbReference type="GO" id="GO:0016020">
    <property type="term" value="C:membrane"/>
    <property type="evidence" value="ECO:0007669"/>
    <property type="project" value="InterPro"/>
</dbReference>
<dbReference type="OrthoDB" id="243913at2759"/>
<keyword evidence="6" id="KW-1185">Reference proteome</keyword>
<evidence type="ECO:0000313" key="6">
    <source>
        <dbReference type="Proteomes" id="UP000283634"/>
    </source>
</evidence>
<protein>
    <submittedName>
        <fullName evidence="5">Uncharacterized protein</fullName>
    </submittedName>
</protein>
<gene>
    <name evidence="5" type="ORF">TraAM80_02360</name>
</gene>
<evidence type="ECO:0000259" key="4">
    <source>
        <dbReference type="Pfam" id="PF24874"/>
    </source>
</evidence>
<dbReference type="GO" id="GO:0008381">
    <property type="term" value="F:mechanosensitive monoatomic ion channel activity"/>
    <property type="evidence" value="ECO:0007669"/>
    <property type="project" value="InterPro"/>
</dbReference>
<feature type="region of interest" description="Disordered" evidence="1">
    <location>
        <begin position="394"/>
        <end position="416"/>
    </location>
</feature>
<sequence>MMTLAYHGLFMVWRLTFAHHASCHDSVNKVFSLTMSALQLREGFLLHRKYDPFTTHTDIFHYVGHVVYRVIPCLLELRLLLDWSVSPTVLKLQHWMFLEDVHHTVYLRYIDISDLAWTSSKKGRQFPFFVRAYQDIVCFAACLLVLFFSFGPNIGMNMVTSWRTRMKYVTMSHFYEAEGTDVRVSSTLLPKLWNALPLLLQDRYGFHSSLQLMMFPRCSAEVWSVAPETRLLLLGQLYAAAKNETVLVIHKEDDIVRKVASAGATRDVYNSQQYIVPWADVVKLRDTLEKVHILHTSRRWREDGEVASFTPTMMYETGDWVPFQQFYSPFVNNSPNTVVVKEKVRTECDVQMTSVGDSYSKTPSVLYWCVRCHSFVNLTGGLTKMTWNGNGVNEIGSGSDAGAAQRRTTPLDGSYQ</sequence>
<dbReference type="PANTHER" id="PTHR13167:SF25">
    <property type="entry name" value="PIEZO-TYPE MECHANOSENSITIVE ION CHANNEL COMPONENT"/>
    <property type="match status" value="1"/>
</dbReference>
<dbReference type="GO" id="GO:0005261">
    <property type="term" value="F:monoatomic cation channel activity"/>
    <property type="evidence" value="ECO:0007669"/>
    <property type="project" value="TreeGrafter"/>
</dbReference>
<name>A0A422NU05_TRYRA</name>
<feature type="chain" id="PRO_5019269840" evidence="2">
    <location>
        <begin position="19"/>
        <end position="416"/>
    </location>
</feature>
<dbReference type="EMBL" id="MKGL01000056">
    <property type="protein sequence ID" value="RNF08953.1"/>
    <property type="molecule type" value="Genomic_DNA"/>
</dbReference>
<feature type="domain" description="Piezo non-specific cation channel cap" evidence="3">
    <location>
        <begin position="208"/>
        <end position="375"/>
    </location>
</feature>
<evidence type="ECO:0000259" key="3">
    <source>
        <dbReference type="Pfam" id="PF12166"/>
    </source>
</evidence>
<dbReference type="Pfam" id="PF12166">
    <property type="entry name" value="Piezo_cap"/>
    <property type="match status" value="1"/>
</dbReference>
<accession>A0A422NU05</accession>
<dbReference type="GO" id="GO:0071260">
    <property type="term" value="P:cellular response to mechanical stimulus"/>
    <property type="evidence" value="ECO:0007669"/>
    <property type="project" value="TreeGrafter"/>
</dbReference>
<evidence type="ECO:0000313" key="5">
    <source>
        <dbReference type="EMBL" id="RNF08953.1"/>
    </source>
</evidence>
<proteinExistence type="predicted"/>
<dbReference type="GO" id="GO:0050982">
    <property type="term" value="P:detection of mechanical stimulus"/>
    <property type="evidence" value="ECO:0007669"/>
    <property type="project" value="TreeGrafter"/>
</dbReference>
<dbReference type="PANTHER" id="PTHR13167">
    <property type="entry name" value="PIEZO-TYPE MECHANOSENSITIVE ION CHANNEL COMPONENT"/>
    <property type="match status" value="1"/>
</dbReference>
<dbReference type="InterPro" id="IPR031334">
    <property type="entry name" value="Piezo_cap_dom"/>
</dbReference>
<comment type="caution">
    <text evidence="5">The sequence shown here is derived from an EMBL/GenBank/DDBJ whole genome shotgun (WGS) entry which is preliminary data.</text>
</comment>
<dbReference type="Proteomes" id="UP000283634">
    <property type="component" value="Unassembled WGS sequence"/>
</dbReference>
<reference evidence="5 6" key="1">
    <citation type="journal article" date="2018" name="BMC Genomics">
        <title>Genomic comparison of Trypanosoma conorhini and Trypanosoma rangeli to Trypanosoma cruzi strains of high and low virulence.</title>
        <authorList>
            <person name="Bradwell K.R."/>
            <person name="Koparde V.N."/>
            <person name="Matveyev A.V."/>
            <person name="Serrano M.G."/>
            <person name="Alves J.M."/>
            <person name="Parikh H."/>
            <person name="Huang B."/>
            <person name="Lee V."/>
            <person name="Espinosa-Alvarez O."/>
            <person name="Ortiz P.A."/>
            <person name="Costa-Martins A.G."/>
            <person name="Teixeira M.M."/>
            <person name="Buck G.A."/>
        </authorList>
    </citation>
    <scope>NUCLEOTIDE SEQUENCE [LARGE SCALE GENOMIC DNA]</scope>
    <source>
        <strain evidence="5 6">AM80</strain>
    </source>
</reference>
<dbReference type="GO" id="GO:0042391">
    <property type="term" value="P:regulation of membrane potential"/>
    <property type="evidence" value="ECO:0007669"/>
    <property type="project" value="TreeGrafter"/>
</dbReference>
<evidence type="ECO:0000256" key="1">
    <source>
        <dbReference type="SAM" id="MobiDB-lite"/>
    </source>
</evidence>
<organism evidence="5 6">
    <name type="scientific">Trypanosoma rangeli</name>
    <dbReference type="NCBI Taxonomy" id="5698"/>
    <lineage>
        <taxon>Eukaryota</taxon>
        <taxon>Discoba</taxon>
        <taxon>Euglenozoa</taxon>
        <taxon>Kinetoplastea</taxon>
        <taxon>Metakinetoplastina</taxon>
        <taxon>Trypanosomatida</taxon>
        <taxon>Trypanosomatidae</taxon>
        <taxon>Trypanosoma</taxon>
        <taxon>Herpetosoma</taxon>
    </lineage>
</organism>